<evidence type="ECO:0000313" key="1">
    <source>
        <dbReference type="EMBL" id="XPM65061.1"/>
    </source>
</evidence>
<gene>
    <name evidence="1" type="ORF">BH720_004210</name>
</gene>
<dbReference type="EMBL" id="CP182909">
    <property type="protein sequence ID" value="XPM65061.1"/>
    <property type="molecule type" value="Genomic_DNA"/>
</dbReference>
<protein>
    <submittedName>
        <fullName evidence="1">Uncharacterized protein</fullName>
    </submittedName>
</protein>
<evidence type="ECO:0000313" key="2">
    <source>
        <dbReference type="Proteomes" id="UP000095472"/>
    </source>
</evidence>
<sequence length="45" mass="4827">MLERLIAALTLTLLLKAISLGQPPTPRTASSLPQEIAIAWSKLAQ</sequence>
<accession>A0ACD5GWT3</accession>
<reference evidence="1 2" key="1">
    <citation type="journal article" date="2016" name="Genome Announc.">
        <title>Draft Genome Sequence of the Thermotolerant Cyanobacterium Desertifilum sp. IPPAS B-1220.</title>
        <authorList>
            <person name="Mironov K.S."/>
            <person name="Sinetova M.A."/>
            <person name="Bolatkhan K."/>
            <person name="Zayadan B.K."/>
            <person name="Ustinova V.V."/>
            <person name="Kupriyanova E.V."/>
            <person name="Skrypnik A.N."/>
            <person name="Gogoleva N.E."/>
            <person name="Gogolev Y.V."/>
            <person name="Los D.A."/>
        </authorList>
    </citation>
    <scope>NUCLEOTIDE SEQUENCE [LARGE SCALE GENOMIC DNA]</scope>
    <source>
        <strain evidence="1 2">IPPAS B-1220</strain>
    </source>
</reference>
<proteinExistence type="predicted"/>
<dbReference type="Proteomes" id="UP000095472">
    <property type="component" value="Chromosome"/>
</dbReference>
<keyword evidence="2" id="KW-1185">Reference proteome</keyword>
<name>A0ACD5GWT3_9CYAN</name>
<organism evidence="1 2">
    <name type="scientific">Desertifilum tharense IPPAS B-1220</name>
    <dbReference type="NCBI Taxonomy" id="1781255"/>
    <lineage>
        <taxon>Bacteria</taxon>
        <taxon>Bacillati</taxon>
        <taxon>Cyanobacteriota</taxon>
        <taxon>Cyanophyceae</taxon>
        <taxon>Desertifilales</taxon>
        <taxon>Desertifilaceae</taxon>
        <taxon>Desertifilum</taxon>
    </lineage>
</organism>